<proteinExistence type="predicted"/>
<dbReference type="OrthoDB" id="1879366at2759"/>
<dbReference type="PANTHER" id="PTHR42940">
    <property type="entry name" value="ALCOHOL DEHYDROGENASE 1-RELATED"/>
    <property type="match status" value="1"/>
</dbReference>
<dbReference type="SUPFAM" id="SSF51735">
    <property type="entry name" value="NAD(P)-binding Rossmann-fold domains"/>
    <property type="match status" value="1"/>
</dbReference>
<dbReference type="GO" id="GO:0004022">
    <property type="term" value="F:alcohol dehydrogenase (NAD+) activity"/>
    <property type="evidence" value="ECO:0007669"/>
    <property type="project" value="TreeGrafter"/>
</dbReference>
<dbReference type="Gene3D" id="3.40.50.720">
    <property type="entry name" value="NAD(P)-binding Rossmann-like Domain"/>
    <property type="match status" value="1"/>
</dbReference>
<keyword evidence="3" id="KW-0862">Zinc</keyword>
<dbReference type="AlphaFoldDB" id="A0A1L9SZ81"/>
<evidence type="ECO:0000256" key="1">
    <source>
        <dbReference type="ARBA" id="ARBA00001947"/>
    </source>
</evidence>
<dbReference type="Proteomes" id="UP000184356">
    <property type="component" value="Unassembled WGS sequence"/>
</dbReference>
<dbReference type="Gene3D" id="3.90.180.10">
    <property type="entry name" value="Medium-chain alcohol dehydrogenases, catalytic domain"/>
    <property type="match status" value="1"/>
</dbReference>
<evidence type="ECO:0008006" key="7">
    <source>
        <dbReference type="Google" id="ProtNLM"/>
    </source>
</evidence>
<dbReference type="GO" id="GO:0046872">
    <property type="term" value="F:metal ion binding"/>
    <property type="evidence" value="ECO:0007669"/>
    <property type="project" value="UniProtKB-KW"/>
</dbReference>
<protein>
    <recommendedName>
        <fullName evidence="7">Alcohol dehydrogenase-like C-terminal domain-containing protein</fullName>
    </recommendedName>
</protein>
<evidence type="ECO:0000313" key="5">
    <source>
        <dbReference type="EMBL" id="OJJ52500.1"/>
    </source>
</evidence>
<dbReference type="PANTHER" id="PTHR42940:SF1">
    <property type="entry name" value="ENOYL REDUCTASE (ER) DOMAIN-CONTAINING PROTEIN"/>
    <property type="match status" value="1"/>
</dbReference>
<keyword evidence="4" id="KW-0560">Oxidoreductase</keyword>
<comment type="cofactor">
    <cofactor evidence="1">
        <name>Zn(2+)</name>
        <dbReference type="ChEBI" id="CHEBI:29105"/>
    </cofactor>
</comment>
<evidence type="ECO:0000256" key="4">
    <source>
        <dbReference type="ARBA" id="ARBA00023002"/>
    </source>
</evidence>
<keyword evidence="6" id="KW-1185">Reference proteome</keyword>
<dbReference type="GO" id="GO:0005737">
    <property type="term" value="C:cytoplasm"/>
    <property type="evidence" value="ECO:0007669"/>
    <property type="project" value="TreeGrafter"/>
</dbReference>
<keyword evidence="2" id="KW-0479">Metal-binding</keyword>
<dbReference type="VEuPathDB" id="FungiDB:ASPSYDRAFT_37306"/>
<dbReference type="EMBL" id="KV878601">
    <property type="protein sequence ID" value="OJJ52500.1"/>
    <property type="molecule type" value="Genomic_DNA"/>
</dbReference>
<evidence type="ECO:0000313" key="6">
    <source>
        <dbReference type="Proteomes" id="UP000184356"/>
    </source>
</evidence>
<dbReference type="InterPro" id="IPR036291">
    <property type="entry name" value="NAD(P)-bd_dom_sf"/>
</dbReference>
<dbReference type="GeneID" id="63761598"/>
<sequence length="141" mass="15491">MWIGAEVFVNFEEIDNPLKAVIEIADGIGVHGVFVTAPPVYKTAISFIGDRVSSMMCSGLLTAGSMVLGTDQCEFTFKNISIKATSVGSQSDTAAVLDFAKRRMLQQISEVYPFNRLPEGVERLRRGQVAGRIVVNFNWED</sequence>
<reference evidence="6" key="1">
    <citation type="journal article" date="2017" name="Genome Biol.">
        <title>Comparative genomics reveals high biological diversity and specific adaptations in the industrially and medically important fungal genus Aspergillus.</title>
        <authorList>
            <person name="de Vries R.P."/>
            <person name="Riley R."/>
            <person name="Wiebenga A."/>
            <person name="Aguilar-Osorio G."/>
            <person name="Amillis S."/>
            <person name="Uchima C.A."/>
            <person name="Anderluh G."/>
            <person name="Asadollahi M."/>
            <person name="Askin M."/>
            <person name="Barry K."/>
            <person name="Battaglia E."/>
            <person name="Bayram O."/>
            <person name="Benocci T."/>
            <person name="Braus-Stromeyer S.A."/>
            <person name="Caldana C."/>
            <person name="Canovas D."/>
            <person name="Cerqueira G.C."/>
            <person name="Chen F."/>
            <person name="Chen W."/>
            <person name="Choi C."/>
            <person name="Clum A."/>
            <person name="Dos Santos R.A."/>
            <person name="Damasio A.R."/>
            <person name="Diallinas G."/>
            <person name="Emri T."/>
            <person name="Fekete E."/>
            <person name="Flipphi M."/>
            <person name="Freyberg S."/>
            <person name="Gallo A."/>
            <person name="Gournas C."/>
            <person name="Habgood R."/>
            <person name="Hainaut M."/>
            <person name="Harispe M.L."/>
            <person name="Henrissat B."/>
            <person name="Hilden K.S."/>
            <person name="Hope R."/>
            <person name="Hossain A."/>
            <person name="Karabika E."/>
            <person name="Karaffa L."/>
            <person name="Karanyi Z."/>
            <person name="Krasevec N."/>
            <person name="Kuo A."/>
            <person name="Kusch H."/>
            <person name="LaButti K."/>
            <person name="Lagendijk E.L."/>
            <person name="Lapidus A."/>
            <person name="Levasseur A."/>
            <person name="Lindquist E."/>
            <person name="Lipzen A."/>
            <person name="Logrieco A.F."/>
            <person name="MacCabe A."/>
            <person name="Maekelae M.R."/>
            <person name="Malavazi I."/>
            <person name="Melin P."/>
            <person name="Meyer V."/>
            <person name="Mielnichuk N."/>
            <person name="Miskei M."/>
            <person name="Molnar A.P."/>
            <person name="Mule G."/>
            <person name="Ngan C.Y."/>
            <person name="Orejas M."/>
            <person name="Orosz E."/>
            <person name="Ouedraogo J.P."/>
            <person name="Overkamp K.M."/>
            <person name="Park H.-S."/>
            <person name="Perrone G."/>
            <person name="Piumi F."/>
            <person name="Punt P.J."/>
            <person name="Ram A.F."/>
            <person name="Ramon A."/>
            <person name="Rauscher S."/>
            <person name="Record E."/>
            <person name="Riano-Pachon D.M."/>
            <person name="Robert V."/>
            <person name="Roehrig J."/>
            <person name="Ruller R."/>
            <person name="Salamov A."/>
            <person name="Salih N.S."/>
            <person name="Samson R.A."/>
            <person name="Sandor E."/>
            <person name="Sanguinetti M."/>
            <person name="Schuetze T."/>
            <person name="Sepcic K."/>
            <person name="Shelest E."/>
            <person name="Sherlock G."/>
            <person name="Sophianopoulou V."/>
            <person name="Squina F.M."/>
            <person name="Sun H."/>
            <person name="Susca A."/>
            <person name="Todd R.B."/>
            <person name="Tsang A."/>
            <person name="Unkles S.E."/>
            <person name="van de Wiele N."/>
            <person name="van Rossen-Uffink D."/>
            <person name="Oliveira J.V."/>
            <person name="Vesth T.C."/>
            <person name="Visser J."/>
            <person name="Yu J.-H."/>
            <person name="Zhou M."/>
            <person name="Andersen M.R."/>
            <person name="Archer D.B."/>
            <person name="Baker S.E."/>
            <person name="Benoit I."/>
            <person name="Brakhage A.A."/>
            <person name="Braus G.H."/>
            <person name="Fischer R."/>
            <person name="Frisvad J.C."/>
            <person name="Goldman G.H."/>
            <person name="Houbraken J."/>
            <person name="Oakley B."/>
            <person name="Pocsi I."/>
            <person name="Scazzocchio C."/>
            <person name="Seiboth B."/>
            <person name="vanKuyk P.A."/>
            <person name="Wortman J."/>
            <person name="Dyer P.S."/>
            <person name="Grigoriev I.V."/>
        </authorList>
    </citation>
    <scope>NUCLEOTIDE SEQUENCE [LARGE SCALE GENOMIC DNA]</scope>
    <source>
        <strain evidence="6">CBS 593.65</strain>
    </source>
</reference>
<evidence type="ECO:0000256" key="3">
    <source>
        <dbReference type="ARBA" id="ARBA00022833"/>
    </source>
</evidence>
<evidence type="ECO:0000256" key="2">
    <source>
        <dbReference type="ARBA" id="ARBA00022723"/>
    </source>
</evidence>
<organism evidence="5 6">
    <name type="scientific">Aspergillus sydowii CBS 593.65</name>
    <dbReference type="NCBI Taxonomy" id="1036612"/>
    <lineage>
        <taxon>Eukaryota</taxon>
        <taxon>Fungi</taxon>
        <taxon>Dikarya</taxon>
        <taxon>Ascomycota</taxon>
        <taxon>Pezizomycotina</taxon>
        <taxon>Eurotiomycetes</taxon>
        <taxon>Eurotiomycetidae</taxon>
        <taxon>Eurotiales</taxon>
        <taxon>Aspergillaceae</taxon>
        <taxon>Aspergillus</taxon>
        <taxon>Aspergillus subgen. Nidulantes</taxon>
    </lineage>
</organism>
<accession>A0A1L9SZ81</accession>
<dbReference type="RefSeq" id="XP_040696306.1">
    <property type="nucleotide sequence ID" value="XM_040845525.1"/>
</dbReference>
<dbReference type="STRING" id="1036612.A0A1L9SZ81"/>
<name>A0A1L9SZ81_9EURO</name>
<gene>
    <name evidence="5" type="ORF">ASPSYDRAFT_37306</name>
</gene>